<evidence type="ECO:0000313" key="2">
    <source>
        <dbReference type="Proteomes" id="UP000035740"/>
    </source>
</evidence>
<sequence length="156" mass="17600">MRYKQRIDANTSPVVAADLGSTSGRVARASFYVRFEGDGETPVLIRRHGAFRSLDLQYAVASALIQPGECRSSDLQYMFPPPLYDPLTARFFLSGTPAPGDRRPRRPNSSLHFFIESIADDIDPLQLCEDDDEICCELWLLRRHLEAQIKENNAAK</sequence>
<name>A0A0J7YNN5_BETVV</name>
<organism evidence="1 2">
    <name type="scientific">Beta vulgaris subsp. vulgaris</name>
    <name type="common">Beet</name>
    <dbReference type="NCBI Taxonomy" id="3555"/>
    <lineage>
        <taxon>Eukaryota</taxon>
        <taxon>Viridiplantae</taxon>
        <taxon>Streptophyta</taxon>
        <taxon>Embryophyta</taxon>
        <taxon>Tracheophyta</taxon>
        <taxon>Spermatophyta</taxon>
        <taxon>Magnoliopsida</taxon>
        <taxon>eudicotyledons</taxon>
        <taxon>Gunneridae</taxon>
        <taxon>Pentapetalae</taxon>
        <taxon>Caryophyllales</taxon>
        <taxon>Chenopodiaceae</taxon>
        <taxon>Betoideae</taxon>
        <taxon>Beta</taxon>
    </lineage>
</organism>
<accession>A0A0J7YNN5</accession>
<dbReference type="EMBL" id="KQ113131">
    <property type="protein sequence ID" value="KMS65191.1"/>
    <property type="molecule type" value="Genomic_DNA"/>
</dbReference>
<dbReference type="Gramene" id="KMS65191">
    <property type="protein sequence ID" value="KMS65191"/>
    <property type="gene ID" value="BVRB_038490"/>
</dbReference>
<keyword evidence="2" id="KW-1185">Reference proteome</keyword>
<dbReference type="AlphaFoldDB" id="A0A0J7YNN5"/>
<protein>
    <submittedName>
        <fullName evidence="1">Uncharacterized protein</fullName>
    </submittedName>
</protein>
<evidence type="ECO:0000313" key="1">
    <source>
        <dbReference type="EMBL" id="KMS65191.1"/>
    </source>
</evidence>
<gene>
    <name evidence="1" type="ORF">BVRB_038490</name>
</gene>
<dbReference type="Proteomes" id="UP000035740">
    <property type="component" value="Unassembled WGS sequence"/>
</dbReference>
<feature type="non-terminal residue" evidence="1">
    <location>
        <position position="156"/>
    </location>
</feature>
<reference evidence="1 2" key="1">
    <citation type="journal article" date="2014" name="Nature">
        <title>The genome of the recently domesticated crop plant sugar beet (Beta vulgaris).</title>
        <authorList>
            <person name="Dohm J.C."/>
            <person name="Minoche A.E."/>
            <person name="Holtgrawe D."/>
            <person name="Capella-Gutierrez S."/>
            <person name="Zakrzewski F."/>
            <person name="Tafer H."/>
            <person name="Rupp O."/>
            <person name="Sorensen T.R."/>
            <person name="Stracke R."/>
            <person name="Reinhardt R."/>
            <person name="Goesmann A."/>
            <person name="Kraft T."/>
            <person name="Schulz B."/>
            <person name="Stadler P.F."/>
            <person name="Schmidt T."/>
            <person name="Gabaldon T."/>
            <person name="Lehrach H."/>
            <person name="Weisshaar B."/>
            <person name="Himmelbauer H."/>
        </authorList>
    </citation>
    <scope>NUCLEOTIDE SEQUENCE [LARGE SCALE GENOMIC DNA]</scope>
    <source>
        <tissue evidence="1">Taproot</tissue>
    </source>
</reference>
<proteinExistence type="predicted"/>